<dbReference type="AlphaFoldDB" id="A0A381TY20"/>
<accession>A0A381TY20</accession>
<evidence type="ECO:0000259" key="12">
    <source>
        <dbReference type="PROSITE" id="PS51918"/>
    </source>
</evidence>
<evidence type="ECO:0000256" key="3">
    <source>
        <dbReference type="ARBA" id="ARBA00012237"/>
    </source>
</evidence>
<dbReference type="HAMAP" id="MF_00206">
    <property type="entry name" value="Lipoyl_synth"/>
    <property type="match status" value="1"/>
</dbReference>
<sequence>MTTVPAKHYSKKPPWLKVPFPGGDRYSWIKSRSTRLNLSTVCEEANCPNIGECWNGGTATFMLMGDTCTRGCRFCAVKSAKYPPALDADEPSKLAGTIKKMNLNYVVLTTVNRDDLPDQGASHIARCIKATQRTTPRLLIEMLMPDFRGEIELVQQIIDASPAVLAHNLETVRRLTPEVRDYRADYDQSLEVLRYLKTNCPEGYTKSSLMLGLGESRREILQAMDDMRDAGVDFLTIGQYLQPTRKHLKVLKFLHPDEFNELGQIGDQMGFDYVAAGPLVRSSYKAAEFYIERKIRGTA</sequence>
<evidence type="ECO:0000256" key="11">
    <source>
        <dbReference type="ARBA" id="ARBA00047326"/>
    </source>
</evidence>
<dbReference type="GO" id="GO:0046872">
    <property type="term" value="F:metal ion binding"/>
    <property type="evidence" value="ECO:0007669"/>
    <property type="project" value="UniProtKB-KW"/>
</dbReference>
<dbReference type="FunFam" id="3.20.20.70:FF:000040">
    <property type="entry name" value="Lipoyl synthase"/>
    <property type="match status" value="1"/>
</dbReference>
<dbReference type="SFLD" id="SFLDF00271">
    <property type="entry name" value="lipoyl_synthase"/>
    <property type="match status" value="1"/>
</dbReference>
<keyword evidence="6" id="KW-0808">Transferase</keyword>
<dbReference type="GO" id="GO:0051539">
    <property type="term" value="F:4 iron, 4 sulfur cluster binding"/>
    <property type="evidence" value="ECO:0007669"/>
    <property type="project" value="UniProtKB-KW"/>
</dbReference>
<evidence type="ECO:0000256" key="1">
    <source>
        <dbReference type="ARBA" id="ARBA00001966"/>
    </source>
</evidence>
<evidence type="ECO:0000256" key="7">
    <source>
        <dbReference type="ARBA" id="ARBA00022691"/>
    </source>
</evidence>
<dbReference type="Gene3D" id="3.20.20.70">
    <property type="entry name" value="Aldolase class I"/>
    <property type="match status" value="1"/>
</dbReference>
<feature type="domain" description="Radical SAM core" evidence="12">
    <location>
        <begin position="54"/>
        <end position="272"/>
    </location>
</feature>
<gene>
    <name evidence="13" type="ORF">METZ01_LOCUS72741</name>
</gene>
<dbReference type="PROSITE" id="PS51918">
    <property type="entry name" value="RADICAL_SAM"/>
    <property type="match status" value="1"/>
</dbReference>
<dbReference type="PANTHER" id="PTHR10949">
    <property type="entry name" value="LIPOYL SYNTHASE"/>
    <property type="match status" value="1"/>
</dbReference>
<dbReference type="NCBIfam" id="TIGR00510">
    <property type="entry name" value="lipA"/>
    <property type="match status" value="1"/>
</dbReference>
<dbReference type="InterPro" id="IPR003698">
    <property type="entry name" value="Lipoyl_synth"/>
</dbReference>
<protein>
    <recommendedName>
        <fullName evidence="3">lipoyl synthase</fullName>
        <ecNumber evidence="3">2.8.1.8</ecNumber>
    </recommendedName>
</protein>
<comment type="catalytic activity">
    <reaction evidence="11">
        <text>[[Fe-S] cluster scaffold protein carrying a second [4Fe-4S](2+) cluster] + N(6)-octanoyl-L-lysyl-[protein] + 2 oxidized [2Fe-2S]-[ferredoxin] + 2 S-adenosyl-L-methionine + 4 H(+) = [[Fe-S] cluster scaffold protein] + N(6)-[(R)-dihydrolipoyl]-L-lysyl-[protein] + 4 Fe(3+) + 2 hydrogen sulfide + 2 5'-deoxyadenosine + 2 L-methionine + 2 reduced [2Fe-2S]-[ferredoxin]</text>
        <dbReference type="Rhea" id="RHEA:16585"/>
        <dbReference type="Rhea" id="RHEA-COMP:9928"/>
        <dbReference type="Rhea" id="RHEA-COMP:10000"/>
        <dbReference type="Rhea" id="RHEA-COMP:10001"/>
        <dbReference type="Rhea" id="RHEA-COMP:10475"/>
        <dbReference type="Rhea" id="RHEA-COMP:14568"/>
        <dbReference type="Rhea" id="RHEA-COMP:14569"/>
        <dbReference type="ChEBI" id="CHEBI:15378"/>
        <dbReference type="ChEBI" id="CHEBI:17319"/>
        <dbReference type="ChEBI" id="CHEBI:29034"/>
        <dbReference type="ChEBI" id="CHEBI:29919"/>
        <dbReference type="ChEBI" id="CHEBI:33722"/>
        <dbReference type="ChEBI" id="CHEBI:33737"/>
        <dbReference type="ChEBI" id="CHEBI:33738"/>
        <dbReference type="ChEBI" id="CHEBI:57844"/>
        <dbReference type="ChEBI" id="CHEBI:59789"/>
        <dbReference type="ChEBI" id="CHEBI:78809"/>
        <dbReference type="ChEBI" id="CHEBI:83100"/>
        <dbReference type="EC" id="2.8.1.8"/>
    </reaction>
</comment>
<dbReference type="InterPro" id="IPR006638">
    <property type="entry name" value="Elp3/MiaA/NifB-like_rSAM"/>
</dbReference>
<dbReference type="InterPro" id="IPR013785">
    <property type="entry name" value="Aldolase_TIM"/>
</dbReference>
<evidence type="ECO:0000313" key="13">
    <source>
        <dbReference type="EMBL" id="SVA19887.1"/>
    </source>
</evidence>
<dbReference type="SUPFAM" id="SSF102114">
    <property type="entry name" value="Radical SAM enzymes"/>
    <property type="match status" value="1"/>
</dbReference>
<keyword evidence="8" id="KW-0479">Metal-binding</keyword>
<evidence type="ECO:0000256" key="9">
    <source>
        <dbReference type="ARBA" id="ARBA00023004"/>
    </source>
</evidence>
<keyword evidence="10" id="KW-0411">Iron-sulfur</keyword>
<dbReference type="InterPro" id="IPR007197">
    <property type="entry name" value="rSAM"/>
</dbReference>
<proteinExistence type="inferred from homology"/>
<dbReference type="NCBIfam" id="NF004019">
    <property type="entry name" value="PRK05481.1"/>
    <property type="match status" value="1"/>
</dbReference>
<evidence type="ECO:0000256" key="10">
    <source>
        <dbReference type="ARBA" id="ARBA00023014"/>
    </source>
</evidence>
<dbReference type="PANTHER" id="PTHR10949:SF0">
    <property type="entry name" value="LIPOYL SYNTHASE, MITOCHONDRIAL"/>
    <property type="match status" value="1"/>
</dbReference>
<evidence type="ECO:0000256" key="8">
    <source>
        <dbReference type="ARBA" id="ARBA00022723"/>
    </source>
</evidence>
<evidence type="ECO:0000256" key="4">
    <source>
        <dbReference type="ARBA" id="ARBA00022485"/>
    </source>
</evidence>
<evidence type="ECO:0000256" key="6">
    <source>
        <dbReference type="ARBA" id="ARBA00022679"/>
    </source>
</evidence>
<evidence type="ECO:0000256" key="5">
    <source>
        <dbReference type="ARBA" id="ARBA00022490"/>
    </source>
</evidence>
<dbReference type="GO" id="GO:0005739">
    <property type="term" value="C:mitochondrion"/>
    <property type="evidence" value="ECO:0007669"/>
    <property type="project" value="UniProtKB-SubCell"/>
</dbReference>
<keyword evidence="7" id="KW-0949">S-adenosyl-L-methionine</keyword>
<dbReference type="Pfam" id="PF16881">
    <property type="entry name" value="LIAS_N"/>
    <property type="match status" value="1"/>
</dbReference>
<dbReference type="SFLD" id="SFLDS00029">
    <property type="entry name" value="Radical_SAM"/>
    <property type="match status" value="1"/>
</dbReference>
<dbReference type="InterPro" id="IPR058240">
    <property type="entry name" value="rSAM_sf"/>
</dbReference>
<evidence type="ECO:0000256" key="2">
    <source>
        <dbReference type="ARBA" id="ARBA00004173"/>
    </source>
</evidence>
<dbReference type="PIRSF" id="PIRSF005963">
    <property type="entry name" value="Lipoyl_synth"/>
    <property type="match status" value="1"/>
</dbReference>
<comment type="subcellular location">
    <subcellularLocation>
        <location evidence="2">Mitochondrion</location>
    </subcellularLocation>
</comment>
<keyword evidence="5" id="KW-0963">Cytoplasm</keyword>
<dbReference type="Pfam" id="PF04055">
    <property type="entry name" value="Radical_SAM"/>
    <property type="match status" value="1"/>
</dbReference>
<name>A0A381TY20_9ZZZZ</name>
<organism evidence="13">
    <name type="scientific">marine metagenome</name>
    <dbReference type="NCBI Taxonomy" id="408172"/>
    <lineage>
        <taxon>unclassified sequences</taxon>
        <taxon>metagenomes</taxon>
        <taxon>ecological metagenomes</taxon>
    </lineage>
</organism>
<dbReference type="SMART" id="SM00729">
    <property type="entry name" value="Elp3"/>
    <property type="match status" value="1"/>
</dbReference>
<comment type="cofactor">
    <cofactor evidence="1">
        <name>[4Fe-4S] cluster</name>
        <dbReference type="ChEBI" id="CHEBI:49883"/>
    </cofactor>
</comment>
<dbReference type="InterPro" id="IPR031691">
    <property type="entry name" value="LIAS_N"/>
</dbReference>
<dbReference type="GO" id="GO:0016992">
    <property type="term" value="F:lipoate synthase activity"/>
    <property type="evidence" value="ECO:0007669"/>
    <property type="project" value="UniProtKB-EC"/>
</dbReference>
<keyword evidence="9" id="KW-0408">Iron</keyword>
<dbReference type="SFLD" id="SFLDG01058">
    <property type="entry name" value="lipoyl_synthase_like"/>
    <property type="match status" value="1"/>
</dbReference>
<dbReference type="EMBL" id="UINC01005219">
    <property type="protein sequence ID" value="SVA19887.1"/>
    <property type="molecule type" value="Genomic_DNA"/>
</dbReference>
<keyword evidence="4" id="KW-0004">4Fe-4S</keyword>
<dbReference type="EC" id="2.8.1.8" evidence="3"/>
<dbReference type="NCBIfam" id="NF009544">
    <property type="entry name" value="PRK12928.1"/>
    <property type="match status" value="1"/>
</dbReference>
<reference evidence="13" key="1">
    <citation type="submission" date="2018-05" db="EMBL/GenBank/DDBJ databases">
        <authorList>
            <person name="Lanie J.A."/>
            <person name="Ng W.-L."/>
            <person name="Kazmierczak K.M."/>
            <person name="Andrzejewski T.M."/>
            <person name="Davidsen T.M."/>
            <person name="Wayne K.J."/>
            <person name="Tettelin H."/>
            <person name="Glass J.I."/>
            <person name="Rusch D."/>
            <person name="Podicherti R."/>
            <person name="Tsui H.-C.T."/>
            <person name="Winkler M.E."/>
        </authorList>
    </citation>
    <scope>NUCLEOTIDE SEQUENCE</scope>
</reference>